<accession>A0A423X7A1</accession>
<name>A0A423X7A1_9PEZI</name>
<sequence length="122" mass="14571">MYSPEEISDIQDEEREWLDLLEDLMEEFSEEYRRRGVELTEFLCSCWAPRMVEVLAELDMIRLTEEERRGAECLGVKWDPSTIDEEEEEEEEEEEKKLRYWIRRLDEVAPVPDLPSVAAAEL</sequence>
<dbReference type="AlphaFoldDB" id="A0A423X7A1"/>
<keyword evidence="2" id="KW-1185">Reference proteome</keyword>
<reference evidence="1 2" key="1">
    <citation type="submission" date="2015-09" db="EMBL/GenBank/DDBJ databases">
        <title>Host preference determinants of Valsa canker pathogens revealed by comparative genomics.</title>
        <authorList>
            <person name="Yin Z."/>
            <person name="Huang L."/>
        </authorList>
    </citation>
    <scope>NUCLEOTIDE SEQUENCE [LARGE SCALE GENOMIC DNA]</scope>
    <source>
        <strain evidence="1 2">03-1</strain>
    </source>
</reference>
<dbReference type="EMBL" id="LKEA01000002">
    <property type="protein sequence ID" value="ROW11626.1"/>
    <property type="molecule type" value="Genomic_DNA"/>
</dbReference>
<organism evidence="1 2">
    <name type="scientific">Cytospora schulzeri</name>
    <dbReference type="NCBI Taxonomy" id="448051"/>
    <lineage>
        <taxon>Eukaryota</taxon>
        <taxon>Fungi</taxon>
        <taxon>Dikarya</taxon>
        <taxon>Ascomycota</taxon>
        <taxon>Pezizomycotina</taxon>
        <taxon>Sordariomycetes</taxon>
        <taxon>Sordariomycetidae</taxon>
        <taxon>Diaporthales</taxon>
        <taxon>Cytosporaceae</taxon>
        <taxon>Cytospora</taxon>
    </lineage>
</organism>
<proteinExistence type="predicted"/>
<evidence type="ECO:0000313" key="2">
    <source>
        <dbReference type="Proteomes" id="UP000283895"/>
    </source>
</evidence>
<evidence type="ECO:0000313" key="1">
    <source>
        <dbReference type="EMBL" id="ROW11626.1"/>
    </source>
</evidence>
<gene>
    <name evidence="1" type="ORF">VMCG_01292</name>
</gene>
<dbReference type="OrthoDB" id="1577640at2759"/>
<protein>
    <submittedName>
        <fullName evidence="1">Uncharacterized protein</fullName>
    </submittedName>
</protein>
<comment type="caution">
    <text evidence="1">The sequence shown here is derived from an EMBL/GenBank/DDBJ whole genome shotgun (WGS) entry which is preliminary data.</text>
</comment>
<dbReference type="Proteomes" id="UP000283895">
    <property type="component" value="Unassembled WGS sequence"/>
</dbReference>